<gene>
    <name evidence="2" type="ORF">DUNSADRAFT_4319</name>
</gene>
<dbReference type="EMBL" id="MU069453">
    <property type="protein sequence ID" value="KAF5842860.1"/>
    <property type="molecule type" value="Genomic_DNA"/>
</dbReference>
<comment type="caution">
    <text evidence="2">The sequence shown here is derived from an EMBL/GenBank/DDBJ whole genome shotgun (WGS) entry which is preliminary data.</text>
</comment>
<evidence type="ECO:0000256" key="1">
    <source>
        <dbReference type="SAM" id="SignalP"/>
    </source>
</evidence>
<dbReference type="Proteomes" id="UP000815325">
    <property type="component" value="Unassembled WGS sequence"/>
</dbReference>
<feature type="signal peptide" evidence="1">
    <location>
        <begin position="1"/>
        <end position="19"/>
    </location>
</feature>
<evidence type="ECO:0000313" key="3">
    <source>
        <dbReference type="Proteomes" id="UP000815325"/>
    </source>
</evidence>
<accession>A0ABQ7H7M7</accession>
<feature type="chain" id="PRO_5046300021" evidence="1">
    <location>
        <begin position="20"/>
        <end position="72"/>
    </location>
</feature>
<evidence type="ECO:0000313" key="2">
    <source>
        <dbReference type="EMBL" id="KAF5842860.1"/>
    </source>
</evidence>
<reference evidence="2" key="1">
    <citation type="submission" date="2017-08" db="EMBL/GenBank/DDBJ databases">
        <authorList>
            <person name="Polle J.E."/>
            <person name="Barry K."/>
            <person name="Cushman J."/>
            <person name="Schmutz J."/>
            <person name="Tran D."/>
            <person name="Hathwaick L.T."/>
            <person name="Yim W.C."/>
            <person name="Jenkins J."/>
            <person name="Mckie-Krisberg Z.M."/>
            <person name="Prochnik S."/>
            <person name="Lindquist E."/>
            <person name="Dockter R.B."/>
            <person name="Adam C."/>
            <person name="Molina H."/>
            <person name="Bunkerborg J."/>
            <person name="Jin E."/>
            <person name="Buchheim M."/>
            <person name="Magnuson J."/>
        </authorList>
    </citation>
    <scope>NUCLEOTIDE SEQUENCE</scope>
    <source>
        <strain evidence="2">CCAP 19/18</strain>
    </source>
</reference>
<sequence>MGWITQILGQVCLTSLILGGMKRQGIIVLKPEAVDNQTLRSALVRAVSLGEDVADKLEKITRNVVDTLQEKK</sequence>
<organism evidence="2 3">
    <name type="scientific">Dunaliella salina</name>
    <name type="common">Green alga</name>
    <name type="synonym">Protococcus salinus</name>
    <dbReference type="NCBI Taxonomy" id="3046"/>
    <lineage>
        <taxon>Eukaryota</taxon>
        <taxon>Viridiplantae</taxon>
        <taxon>Chlorophyta</taxon>
        <taxon>core chlorophytes</taxon>
        <taxon>Chlorophyceae</taxon>
        <taxon>CS clade</taxon>
        <taxon>Chlamydomonadales</taxon>
        <taxon>Dunaliellaceae</taxon>
        <taxon>Dunaliella</taxon>
    </lineage>
</organism>
<name>A0ABQ7H7M7_DUNSA</name>
<proteinExistence type="predicted"/>
<keyword evidence="3" id="KW-1185">Reference proteome</keyword>
<keyword evidence="1" id="KW-0732">Signal</keyword>
<protein>
    <submittedName>
        <fullName evidence="2">Uncharacterized protein</fullName>
    </submittedName>
</protein>